<feature type="compositionally biased region" description="Basic and acidic residues" evidence="9">
    <location>
        <begin position="53"/>
        <end position="67"/>
    </location>
</feature>
<comment type="subcellular location">
    <subcellularLocation>
        <location evidence="1">Cell membrane</location>
        <topology evidence="1">Single-pass membrane protein</topology>
    </subcellularLocation>
</comment>
<evidence type="ECO:0000256" key="9">
    <source>
        <dbReference type="SAM" id="MobiDB-lite"/>
    </source>
</evidence>
<evidence type="ECO:0000256" key="7">
    <source>
        <dbReference type="ARBA" id="ARBA00064769"/>
    </source>
</evidence>
<dbReference type="EMBL" id="AP022582">
    <property type="protein sequence ID" value="BBY01347.1"/>
    <property type="molecule type" value="Genomic_DNA"/>
</dbReference>
<dbReference type="RefSeq" id="WP_163678922.1">
    <property type="nucleotide sequence ID" value="NZ_AP022582.1"/>
</dbReference>
<feature type="domain" description="Penicillin-binding protein transpeptidase" evidence="11">
    <location>
        <begin position="348"/>
        <end position="663"/>
    </location>
</feature>
<feature type="region of interest" description="Disordered" evidence="9">
    <location>
        <begin position="1"/>
        <end position="83"/>
    </location>
</feature>
<evidence type="ECO:0000256" key="1">
    <source>
        <dbReference type="ARBA" id="ARBA00004162"/>
    </source>
</evidence>
<reference evidence="13 14" key="1">
    <citation type="journal article" date="2019" name="Emerg. Microbes Infect.">
        <title>Comprehensive subspecies identification of 175 nontuberculous mycobacteria species based on 7547 genomic profiles.</title>
        <authorList>
            <person name="Matsumoto Y."/>
            <person name="Kinjo T."/>
            <person name="Motooka D."/>
            <person name="Nabeya D."/>
            <person name="Jung N."/>
            <person name="Uechi K."/>
            <person name="Horii T."/>
            <person name="Iida T."/>
            <person name="Fujita J."/>
            <person name="Nakamura S."/>
        </authorList>
    </citation>
    <scope>NUCLEOTIDE SEQUENCE [LARGE SCALE GENOMIC DNA]</scope>
    <source>
        <strain evidence="13 14">JCM 16018</strain>
    </source>
</reference>
<accession>A0A7I7NXE8</accession>
<evidence type="ECO:0000313" key="13">
    <source>
        <dbReference type="EMBL" id="BBY01347.1"/>
    </source>
</evidence>
<keyword evidence="3" id="KW-1003">Cell membrane</keyword>
<dbReference type="GO" id="GO:0071555">
    <property type="term" value="P:cell wall organization"/>
    <property type="evidence" value="ECO:0007669"/>
    <property type="project" value="TreeGrafter"/>
</dbReference>
<evidence type="ECO:0000259" key="11">
    <source>
        <dbReference type="Pfam" id="PF00905"/>
    </source>
</evidence>
<feature type="domain" description="Penicillin-binding protein dimerisation" evidence="12">
    <location>
        <begin position="141"/>
        <end position="304"/>
    </location>
</feature>
<evidence type="ECO:0000256" key="6">
    <source>
        <dbReference type="ARBA" id="ARBA00023136"/>
    </source>
</evidence>
<dbReference type="GO" id="GO:0005886">
    <property type="term" value="C:plasma membrane"/>
    <property type="evidence" value="ECO:0007669"/>
    <property type="project" value="UniProtKB-SubCell"/>
</dbReference>
<dbReference type="InterPro" id="IPR012338">
    <property type="entry name" value="Beta-lactam/transpept-like"/>
</dbReference>
<dbReference type="AlphaFoldDB" id="A0A7I7NXE8"/>
<dbReference type="Proteomes" id="UP000466632">
    <property type="component" value="Chromosome"/>
</dbReference>
<dbReference type="FunFam" id="3.30.450.330:FF:000003">
    <property type="entry name" value="Cell division protein FtsI"/>
    <property type="match status" value="1"/>
</dbReference>
<keyword evidence="6 10" id="KW-0472">Membrane</keyword>
<evidence type="ECO:0000256" key="3">
    <source>
        <dbReference type="ARBA" id="ARBA00022475"/>
    </source>
</evidence>
<proteinExistence type="inferred from homology"/>
<dbReference type="PANTHER" id="PTHR30627">
    <property type="entry name" value="PEPTIDOGLYCAN D,D-TRANSPEPTIDASE"/>
    <property type="match status" value="1"/>
</dbReference>
<protein>
    <recommendedName>
        <fullName evidence="8">Penicillin-binding protein PbpB</fullName>
    </recommendedName>
</protein>
<dbReference type="Gene3D" id="3.40.710.10">
    <property type="entry name" value="DD-peptidase/beta-lactamase superfamily"/>
    <property type="match status" value="1"/>
</dbReference>
<evidence type="ECO:0000256" key="10">
    <source>
        <dbReference type="SAM" id="Phobius"/>
    </source>
</evidence>
<dbReference type="InterPro" id="IPR001460">
    <property type="entry name" value="PCN-bd_Tpept"/>
</dbReference>
<feature type="transmembrane region" description="Helical" evidence="10">
    <location>
        <begin position="99"/>
        <end position="118"/>
    </location>
</feature>
<dbReference type="SUPFAM" id="SSF56519">
    <property type="entry name" value="Penicillin binding protein dimerisation domain"/>
    <property type="match status" value="1"/>
</dbReference>
<gene>
    <name evidence="13" type="primary">pbpB</name>
    <name evidence="13" type="ORF">MSEO_18460</name>
</gene>
<evidence type="ECO:0000256" key="4">
    <source>
        <dbReference type="ARBA" id="ARBA00022692"/>
    </source>
</evidence>
<dbReference type="Gene3D" id="3.90.1310.10">
    <property type="entry name" value="Penicillin-binding protein 2a (Domain 2)"/>
    <property type="match status" value="1"/>
</dbReference>
<evidence type="ECO:0000256" key="2">
    <source>
        <dbReference type="ARBA" id="ARBA00007171"/>
    </source>
</evidence>
<evidence type="ECO:0000313" key="14">
    <source>
        <dbReference type="Proteomes" id="UP000466632"/>
    </source>
</evidence>
<keyword evidence="14" id="KW-1185">Reference proteome</keyword>
<keyword evidence="4 10" id="KW-0812">Transmembrane</keyword>
<dbReference type="KEGG" id="mseo:MSEO_18460"/>
<comment type="similarity">
    <text evidence="2">Belongs to the transpeptidase family.</text>
</comment>
<evidence type="ECO:0000256" key="8">
    <source>
        <dbReference type="ARBA" id="ARBA00072474"/>
    </source>
</evidence>
<dbReference type="InterPro" id="IPR050515">
    <property type="entry name" value="Beta-lactam/transpept"/>
</dbReference>
<evidence type="ECO:0000259" key="12">
    <source>
        <dbReference type="Pfam" id="PF03717"/>
    </source>
</evidence>
<name>A0A7I7NXE8_9MYCO</name>
<dbReference type="Pfam" id="PF00905">
    <property type="entry name" value="Transpeptidase"/>
    <property type="match status" value="1"/>
</dbReference>
<dbReference type="Pfam" id="PF03717">
    <property type="entry name" value="PBP_dimer"/>
    <property type="match status" value="1"/>
</dbReference>
<dbReference type="InterPro" id="IPR005311">
    <property type="entry name" value="PBP_dimer"/>
</dbReference>
<dbReference type="PANTHER" id="PTHR30627:SF1">
    <property type="entry name" value="PEPTIDOGLYCAN D,D-TRANSPEPTIDASE FTSI"/>
    <property type="match status" value="1"/>
</dbReference>
<evidence type="ECO:0000256" key="5">
    <source>
        <dbReference type="ARBA" id="ARBA00022989"/>
    </source>
</evidence>
<sequence length="688" mass="74076">MSRGDSKRTRRSQPTRGPGKAQDPKGLRQPKRRAKQPKGQDVREPKRFRKSKPAKDAGKARPADRPDAVATGHSARERRTRQLVQAGGRGASFVFRHRAGNAAIGVLIVVAAVQLFVLQVTNAPSLRAQAAGQLKVTDVEKAVRGSIVDRNKDQLAFTTESRALTFQPKRIRKQLEEAKNKNSVAPDPQQRLRDIAQEVATRLGNKPDSTTVLKKLQSDENFVYLARAVDPAVASAISDKFPEVGSERQDLRQYPGGSLAANIVGGIDWDGHGLLGLEESLDSVLSGTDGSVTYDRGSDGVVIPGSYRNRHRAVNGSTVQLTLDDDIQFYVQQQVQQAKNLSGAHNVSAVVLDSKTGEVLAMANDNTFDPSQDIGRQGDKQLGNLAVSSPFEPGSVNKVITASSVIEYGLSNPDEVLQVPGSIQMGGVSIHDAWDHGVMPYTTTGVFGKSSNVGTLMLAQRVGPERFYDMVRKFGLGQRTNVGLPGESAGLVPPIDQWSGSTFSNLPIGQGLSMTLLQMAGMYQTIANDGVRIPPRIVKATIAPDGTRTEEPRPEGVRVVSPQTAQTVRNMLRAVVQRDPMGYQQGTGPAAAVTGYQMAGKTGTAQQINPACGCYFDNVYWITFAGMATVDNPRYVIGIMMDNPERNADGTPGHSAAPLFHNIAGWLMQRENVPLSPDPGPPLTLQAT</sequence>
<organism evidence="13 14">
    <name type="scientific">Mycobacterium seoulense</name>
    <dbReference type="NCBI Taxonomy" id="386911"/>
    <lineage>
        <taxon>Bacteria</taxon>
        <taxon>Bacillati</taxon>
        <taxon>Actinomycetota</taxon>
        <taxon>Actinomycetes</taxon>
        <taxon>Mycobacteriales</taxon>
        <taxon>Mycobacteriaceae</taxon>
        <taxon>Mycobacterium</taxon>
    </lineage>
</organism>
<dbReference type="InterPro" id="IPR036138">
    <property type="entry name" value="PBP_dimer_sf"/>
</dbReference>
<keyword evidence="5 10" id="KW-1133">Transmembrane helix</keyword>
<dbReference type="Gene3D" id="3.30.450.330">
    <property type="match status" value="1"/>
</dbReference>
<dbReference type="GO" id="GO:0008658">
    <property type="term" value="F:penicillin binding"/>
    <property type="evidence" value="ECO:0007669"/>
    <property type="project" value="InterPro"/>
</dbReference>
<comment type="subunit">
    <text evidence="7">Interacts with Wag31.</text>
</comment>
<dbReference type="SUPFAM" id="SSF56601">
    <property type="entry name" value="beta-lactamase/transpeptidase-like"/>
    <property type="match status" value="1"/>
</dbReference>